<feature type="domain" description="Core-binding (CB)" evidence="7">
    <location>
        <begin position="54"/>
        <end position="144"/>
    </location>
</feature>
<evidence type="ECO:0000256" key="3">
    <source>
        <dbReference type="ARBA" id="ARBA00023125"/>
    </source>
</evidence>
<evidence type="ECO:0000256" key="5">
    <source>
        <dbReference type="PROSITE-ProRule" id="PRU01248"/>
    </source>
</evidence>
<dbReference type="GO" id="GO:0006310">
    <property type="term" value="P:DNA recombination"/>
    <property type="evidence" value="ECO:0007669"/>
    <property type="project" value="UniProtKB-KW"/>
</dbReference>
<evidence type="ECO:0000313" key="8">
    <source>
        <dbReference type="EMBL" id="EEQ47992.1"/>
    </source>
</evidence>
<evidence type="ECO:0000256" key="1">
    <source>
        <dbReference type="ARBA" id="ARBA00008857"/>
    </source>
</evidence>
<dbReference type="Pfam" id="PF00589">
    <property type="entry name" value="Phage_integrase"/>
    <property type="match status" value="1"/>
</dbReference>
<dbReference type="Gene3D" id="1.10.443.10">
    <property type="entry name" value="Intergrase catalytic core"/>
    <property type="match status" value="1"/>
</dbReference>
<dbReference type="Gene3D" id="1.10.150.130">
    <property type="match status" value="1"/>
</dbReference>
<keyword evidence="4" id="KW-0233">DNA recombination</keyword>
<dbReference type="SUPFAM" id="SSF56349">
    <property type="entry name" value="DNA breaking-rejoining enzymes"/>
    <property type="match status" value="1"/>
</dbReference>
<dbReference type="Proteomes" id="UP000005309">
    <property type="component" value="Unassembled WGS sequence"/>
</dbReference>
<evidence type="ECO:0000313" key="9">
    <source>
        <dbReference type="Proteomes" id="UP000005309"/>
    </source>
</evidence>
<name>C4V5B3_9FIRM</name>
<dbReference type="InterPro" id="IPR050090">
    <property type="entry name" value="Tyrosine_recombinase_XerCD"/>
</dbReference>
<gene>
    <name evidence="8" type="ORF">HMPREF0908_1707</name>
</gene>
<dbReference type="EMBL" id="ACLA01000023">
    <property type="protein sequence ID" value="EEQ47992.1"/>
    <property type="molecule type" value="Genomic_DNA"/>
</dbReference>
<evidence type="ECO:0000259" key="7">
    <source>
        <dbReference type="PROSITE" id="PS51900"/>
    </source>
</evidence>
<dbReference type="InterPro" id="IPR004107">
    <property type="entry name" value="Integrase_SAM-like_N"/>
</dbReference>
<dbReference type="STRING" id="638302.HMPREF0908_1707"/>
<dbReference type="InterPro" id="IPR044068">
    <property type="entry name" value="CB"/>
</dbReference>
<keyword evidence="2" id="KW-0229">DNA integration</keyword>
<dbReference type="eggNOG" id="COG0582">
    <property type="taxonomic scope" value="Bacteria"/>
</dbReference>
<organism evidence="8 9">
    <name type="scientific">Selenomonas flueggei ATCC 43531</name>
    <dbReference type="NCBI Taxonomy" id="638302"/>
    <lineage>
        <taxon>Bacteria</taxon>
        <taxon>Bacillati</taxon>
        <taxon>Bacillota</taxon>
        <taxon>Negativicutes</taxon>
        <taxon>Selenomonadales</taxon>
        <taxon>Selenomonadaceae</taxon>
        <taxon>Selenomonas</taxon>
    </lineage>
</organism>
<dbReference type="Pfam" id="PF14659">
    <property type="entry name" value="Phage_int_SAM_3"/>
    <property type="match status" value="1"/>
</dbReference>
<proteinExistence type="inferred from homology"/>
<dbReference type="InterPro" id="IPR013762">
    <property type="entry name" value="Integrase-like_cat_sf"/>
</dbReference>
<protein>
    <submittedName>
        <fullName evidence="8">Site-specific recombinase, phage integrase family</fullName>
    </submittedName>
</protein>
<evidence type="ECO:0000259" key="6">
    <source>
        <dbReference type="PROSITE" id="PS51898"/>
    </source>
</evidence>
<comment type="similarity">
    <text evidence="1">Belongs to the 'phage' integrase family.</text>
</comment>
<dbReference type="GO" id="GO:0003677">
    <property type="term" value="F:DNA binding"/>
    <property type="evidence" value="ECO:0007669"/>
    <property type="project" value="UniProtKB-UniRule"/>
</dbReference>
<dbReference type="PROSITE" id="PS51900">
    <property type="entry name" value="CB"/>
    <property type="match status" value="1"/>
</dbReference>
<dbReference type="AlphaFoldDB" id="C4V5B3"/>
<keyword evidence="3 5" id="KW-0238">DNA-binding</keyword>
<sequence length="377" mass="42351">MKVYDVRYNYRDPATGQIVRKKKRGFLRRIDAEEFLLQINKAQQEGVFLTPEKLTLSTYLNTWLSSYAKVNVKASTYAQYEAIVKKRLIPWAGGCDIKAITPMQIDEFYATLLQQGRADGKGGLSAKSVLYIHRVLNEALGHAVQKGLLVKNPLLSVTNIPKAKKFKASAYSAEEIRSLLEAAAAENSFWQAAIALAAICGLRRGECLGLKWSKIDFDSQSITIDEQVIEIHHKIHFSTPKSTESIRTIHAPAEVFAILKRRKEELDQHKEWLGNAYDEHDLVLCRGNGSPIRPGNFTKAFKDFLARHNMRTIRFHDLRHSCASLMLQSGVAMKTASEILGHSSIAITADLYTHVMQKTKEEAAGKIGDYVFGTQEK</sequence>
<dbReference type="HOGENOM" id="CLU_027562_17_1_9"/>
<dbReference type="CDD" id="cd01189">
    <property type="entry name" value="INT_ICEBs1_C_like"/>
    <property type="match status" value="1"/>
</dbReference>
<keyword evidence="9" id="KW-1185">Reference proteome</keyword>
<dbReference type="InterPro" id="IPR011010">
    <property type="entry name" value="DNA_brk_join_enz"/>
</dbReference>
<dbReference type="PANTHER" id="PTHR30349:SF64">
    <property type="entry name" value="PROPHAGE INTEGRASE INTD-RELATED"/>
    <property type="match status" value="1"/>
</dbReference>
<dbReference type="PROSITE" id="PS51898">
    <property type="entry name" value="TYR_RECOMBINASE"/>
    <property type="match status" value="1"/>
</dbReference>
<feature type="domain" description="Tyr recombinase" evidence="6">
    <location>
        <begin position="166"/>
        <end position="365"/>
    </location>
</feature>
<dbReference type="InterPro" id="IPR002104">
    <property type="entry name" value="Integrase_catalytic"/>
</dbReference>
<dbReference type="InterPro" id="IPR010998">
    <property type="entry name" value="Integrase_recombinase_N"/>
</dbReference>
<dbReference type="RefSeq" id="WP_006690441.1">
    <property type="nucleotide sequence ID" value="NZ_GG694006.1"/>
</dbReference>
<comment type="caution">
    <text evidence="8">The sequence shown here is derived from an EMBL/GenBank/DDBJ whole genome shotgun (WGS) entry which is preliminary data.</text>
</comment>
<reference evidence="8 9" key="1">
    <citation type="submission" date="2009-04" db="EMBL/GenBank/DDBJ databases">
        <authorList>
            <person name="Qin X."/>
            <person name="Bachman B."/>
            <person name="Battles P."/>
            <person name="Bell A."/>
            <person name="Bess C."/>
            <person name="Bickham C."/>
            <person name="Chaboub L."/>
            <person name="Chen D."/>
            <person name="Coyle M."/>
            <person name="Deiros D.R."/>
            <person name="Dinh H."/>
            <person name="Forbes L."/>
            <person name="Fowler G."/>
            <person name="Francisco L."/>
            <person name="Fu Q."/>
            <person name="Gubbala S."/>
            <person name="Hale W."/>
            <person name="Han Y."/>
            <person name="Hemphill L."/>
            <person name="Highlander S.K."/>
            <person name="Hirani K."/>
            <person name="Hogues M."/>
            <person name="Jackson L."/>
            <person name="Jakkamsetti A."/>
            <person name="Javaid M."/>
            <person name="Jiang H."/>
            <person name="Korchina V."/>
            <person name="Kovar C."/>
            <person name="Lara F."/>
            <person name="Lee S."/>
            <person name="Mata R."/>
            <person name="Mathew T."/>
            <person name="Moen C."/>
            <person name="Morales K."/>
            <person name="Munidasa M."/>
            <person name="Nazareth L."/>
            <person name="Ngo R."/>
            <person name="Nguyen L."/>
            <person name="Okwuonu G."/>
            <person name="Ongeri F."/>
            <person name="Patil S."/>
            <person name="Petrosino J."/>
            <person name="Pham C."/>
            <person name="Pham P."/>
            <person name="Pu L.-L."/>
            <person name="Puazo M."/>
            <person name="Raj R."/>
            <person name="Reid J."/>
            <person name="Rouhana J."/>
            <person name="Saada N."/>
            <person name="Shang Y."/>
            <person name="Simmons D."/>
            <person name="Thornton R."/>
            <person name="Warren J."/>
            <person name="Weissenberger G."/>
            <person name="Zhang J."/>
            <person name="Zhang L."/>
            <person name="Zhou C."/>
            <person name="Zhu D."/>
            <person name="Muzny D."/>
            <person name="Worley K."/>
            <person name="Gibbs R."/>
        </authorList>
    </citation>
    <scope>NUCLEOTIDE SEQUENCE [LARGE SCALE GENOMIC DNA]</scope>
    <source>
        <strain evidence="8 9">ATCC 43531</strain>
    </source>
</reference>
<dbReference type="PANTHER" id="PTHR30349">
    <property type="entry name" value="PHAGE INTEGRASE-RELATED"/>
    <property type="match status" value="1"/>
</dbReference>
<dbReference type="GO" id="GO:0015074">
    <property type="term" value="P:DNA integration"/>
    <property type="evidence" value="ECO:0007669"/>
    <property type="project" value="UniProtKB-KW"/>
</dbReference>
<evidence type="ECO:0000256" key="2">
    <source>
        <dbReference type="ARBA" id="ARBA00022908"/>
    </source>
</evidence>
<evidence type="ECO:0000256" key="4">
    <source>
        <dbReference type="ARBA" id="ARBA00023172"/>
    </source>
</evidence>
<accession>C4V5B3</accession>